<feature type="domain" description="Fumarylacetoacetase-like C-terminal" evidence="3">
    <location>
        <begin position="72"/>
        <end position="309"/>
    </location>
</feature>
<dbReference type="PANTHER" id="PTHR42796:SF4">
    <property type="entry name" value="FUMARYLACETOACETATE HYDROLASE DOMAIN-CONTAINING PROTEIN 2A"/>
    <property type="match status" value="1"/>
</dbReference>
<dbReference type="EMBL" id="VIRS01000006">
    <property type="protein sequence ID" value="TQS45172.1"/>
    <property type="molecule type" value="Genomic_DNA"/>
</dbReference>
<dbReference type="OrthoDB" id="9805307at2"/>
<sequence>MGRVTDGQRSFNALIRPAGELVDLSDRFPDTPSIYQDWDRSFEALDDLSRTAKQVADSLDGYRFLPPTDRPQIFCAGSNYRQHAAEMYTFNEGAYQKERLPGESDDDFYQRNLAFVTDKRAQGMPFIWLATFGSLVGSDDDIVLPSVGKAHDWEAELTAVLAGGSPRYLTPDEASTFIAGYAIGNDMHTGDLFSRSDIKWNADWIAKQPPTFKQIGPYVVPRQFVGDLNDLQITLHVNGEIKQDWPAGDMIFSPAEYLAYASERLPVLAGDVLMMGSPPGNGGVHGQFLVPGDEVDIAITGLGSQHHRVIAEETDGRKPYYGLPVFE</sequence>
<dbReference type="SUPFAM" id="SSF56529">
    <property type="entry name" value="FAH"/>
    <property type="match status" value="1"/>
</dbReference>
<dbReference type="AlphaFoldDB" id="A0A545AV13"/>
<evidence type="ECO:0000259" key="3">
    <source>
        <dbReference type="Pfam" id="PF01557"/>
    </source>
</evidence>
<keyword evidence="2" id="KW-0479">Metal-binding</keyword>
<dbReference type="InterPro" id="IPR036663">
    <property type="entry name" value="Fumarylacetoacetase_C_sf"/>
</dbReference>
<keyword evidence="4" id="KW-0378">Hydrolase</keyword>
<dbReference type="Gene3D" id="3.90.850.10">
    <property type="entry name" value="Fumarylacetoacetase-like, C-terminal domain"/>
    <property type="match status" value="1"/>
</dbReference>
<dbReference type="GO" id="GO:0044281">
    <property type="term" value="P:small molecule metabolic process"/>
    <property type="evidence" value="ECO:0007669"/>
    <property type="project" value="UniProtKB-ARBA"/>
</dbReference>
<dbReference type="Pfam" id="PF01557">
    <property type="entry name" value="FAA_hydrolase"/>
    <property type="match status" value="1"/>
</dbReference>
<organism evidence="4 5">
    <name type="scientific">Cryptosporangium phraense</name>
    <dbReference type="NCBI Taxonomy" id="2593070"/>
    <lineage>
        <taxon>Bacteria</taxon>
        <taxon>Bacillati</taxon>
        <taxon>Actinomycetota</taxon>
        <taxon>Actinomycetes</taxon>
        <taxon>Cryptosporangiales</taxon>
        <taxon>Cryptosporangiaceae</taxon>
        <taxon>Cryptosporangium</taxon>
    </lineage>
</organism>
<proteinExistence type="inferred from homology"/>
<accession>A0A545AV13</accession>
<evidence type="ECO:0000256" key="1">
    <source>
        <dbReference type="ARBA" id="ARBA00010211"/>
    </source>
</evidence>
<protein>
    <submittedName>
        <fullName evidence="4">Fumarylacetoacetate hydrolase family protein</fullName>
    </submittedName>
</protein>
<dbReference type="GO" id="GO:0016787">
    <property type="term" value="F:hydrolase activity"/>
    <property type="evidence" value="ECO:0007669"/>
    <property type="project" value="UniProtKB-KW"/>
</dbReference>
<dbReference type="InterPro" id="IPR051121">
    <property type="entry name" value="FAH"/>
</dbReference>
<gene>
    <name evidence="4" type="ORF">FL583_11520</name>
</gene>
<dbReference type="PANTHER" id="PTHR42796">
    <property type="entry name" value="FUMARYLACETOACETATE HYDROLASE DOMAIN-CONTAINING PROTEIN 2A-RELATED"/>
    <property type="match status" value="1"/>
</dbReference>
<dbReference type="GO" id="GO:0046872">
    <property type="term" value="F:metal ion binding"/>
    <property type="evidence" value="ECO:0007669"/>
    <property type="project" value="UniProtKB-KW"/>
</dbReference>
<comment type="caution">
    <text evidence="4">The sequence shown here is derived from an EMBL/GenBank/DDBJ whole genome shotgun (WGS) entry which is preliminary data.</text>
</comment>
<dbReference type="Proteomes" id="UP000317982">
    <property type="component" value="Unassembled WGS sequence"/>
</dbReference>
<evidence type="ECO:0000256" key="2">
    <source>
        <dbReference type="ARBA" id="ARBA00022723"/>
    </source>
</evidence>
<reference evidence="4 5" key="1">
    <citation type="submission" date="2019-07" db="EMBL/GenBank/DDBJ databases">
        <title>Cryptosporangium phraense sp. nov., isolated from plant litter.</title>
        <authorList>
            <person name="Suriyachadkun C."/>
        </authorList>
    </citation>
    <scope>NUCLEOTIDE SEQUENCE [LARGE SCALE GENOMIC DNA]</scope>
    <source>
        <strain evidence="4 5">A-T 5661</strain>
    </source>
</reference>
<comment type="similarity">
    <text evidence="1">Belongs to the FAH family.</text>
</comment>
<dbReference type="InterPro" id="IPR011234">
    <property type="entry name" value="Fumarylacetoacetase-like_C"/>
</dbReference>
<evidence type="ECO:0000313" key="4">
    <source>
        <dbReference type="EMBL" id="TQS45172.1"/>
    </source>
</evidence>
<evidence type="ECO:0000313" key="5">
    <source>
        <dbReference type="Proteomes" id="UP000317982"/>
    </source>
</evidence>
<keyword evidence="5" id="KW-1185">Reference proteome</keyword>
<name>A0A545AV13_9ACTN</name>
<dbReference type="InParanoid" id="A0A545AV13"/>